<feature type="transmembrane region" description="Helical" evidence="1">
    <location>
        <begin position="395"/>
        <end position="416"/>
    </location>
</feature>
<feature type="transmembrane region" description="Helical" evidence="1">
    <location>
        <begin position="84"/>
        <end position="101"/>
    </location>
</feature>
<feature type="transmembrane region" description="Helical" evidence="1">
    <location>
        <begin position="161"/>
        <end position="188"/>
    </location>
</feature>
<evidence type="ECO:0000313" key="2">
    <source>
        <dbReference type="EMBL" id="OGY41179.1"/>
    </source>
</evidence>
<feature type="transmembrane region" description="Helical" evidence="1">
    <location>
        <begin position="20"/>
        <end position="40"/>
    </location>
</feature>
<comment type="caution">
    <text evidence="2">The sequence shown here is derived from an EMBL/GenBank/DDBJ whole genome shotgun (WGS) entry which is preliminary data.</text>
</comment>
<keyword evidence="1" id="KW-1133">Transmembrane helix</keyword>
<protein>
    <recommendedName>
        <fullName evidence="4">Glycosyltransferase RgtA/B/C/D-like domain-containing protein</fullName>
    </recommendedName>
</protein>
<feature type="transmembrane region" description="Helical" evidence="1">
    <location>
        <begin position="208"/>
        <end position="228"/>
    </location>
</feature>
<sequence length="562" mass="65942">MFLLKFNFIKKILLKKTNIWLFIFSAIIILWQMLLPGYVLTLDMVFTPKLNFYFSPGDILNTLPLLYFLKLLNVFLSGWIIQKCVLIALFFCIGYLAFKFLPAPQKYYANYWAALFYTINPFVYERFLAGHWQHLYAYALLPPLIFYLFKSAKEPNWKNGAWLLCCLFLIGVLSLHFLVMAILILAIYLSCQILKNFIIKNKKQAIDIIKFTLLFSLFFLILNSYWLIPYFTRPNESLLNNINSQHSQAFQTATDQRLGTSLNVLALYGYWGENQPWLNYWLWPKDNFMFWSIITSLIFLIISFGIGFGLRHKEYRGKTISFLILGLLAFIFSCGIGNTIFKPINQWLFEHLFFWRGFRDTQKFSGLLALSYAYFGSLGFYYFANKLQKFKITKFAMIILFSLPLLYTYPMLGGFARQLQPAWYPKSWDQVNQLLREDKTDYKILFLPWHQYLSLKFNHNLITANPAKAFFDQPIIQSENMEVNNILTQSTDTTYQKINDLILNPNNLESEIIVAGLKAEHIKYIIFTQDLIAEDNLKYDFIESPGVSEILSSPEIKLFSLN</sequence>
<organism evidence="2 3">
    <name type="scientific">Candidatus Buchananbacteria bacterium RBG_13_36_9</name>
    <dbReference type="NCBI Taxonomy" id="1797530"/>
    <lineage>
        <taxon>Bacteria</taxon>
        <taxon>Candidatus Buchananiibacteriota</taxon>
    </lineage>
</organism>
<feature type="transmembrane region" description="Helical" evidence="1">
    <location>
        <begin position="131"/>
        <end position="149"/>
    </location>
</feature>
<dbReference type="AlphaFoldDB" id="A0A1G1XMB8"/>
<keyword evidence="1" id="KW-0472">Membrane</keyword>
<feature type="transmembrane region" description="Helical" evidence="1">
    <location>
        <begin position="288"/>
        <end position="310"/>
    </location>
</feature>
<dbReference type="EMBL" id="MHHZ01000021">
    <property type="protein sequence ID" value="OGY41179.1"/>
    <property type="molecule type" value="Genomic_DNA"/>
</dbReference>
<evidence type="ECO:0000256" key="1">
    <source>
        <dbReference type="SAM" id="Phobius"/>
    </source>
</evidence>
<gene>
    <name evidence="2" type="ORF">A2Y82_01905</name>
</gene>
<accession>A0A1G1XMB8</accession>
<dbReference type="Proteomes" id="UP000176498">
    <property type="component" value="Unassembled WGS sequence"/>
</dbReference>
<evidence type="ECO:0008006" key="4">
    <source>
        <dbReference type="Google" id="ProtNLM"/>
    </source>
</evidence>
<reference evidence="2 3" key="1">
    <citation type="journal article" date="2016" name="Nat. Commun.">
        <title>Thousands of microbial genomes shed light on interconnected biogeochemical processes in an aquifer system.</title>
        <authorList>
            <person name="Anantharaman K."/>
            <person name="Brown C.T."/>
            <person name="Hug L.A."/>
            <person name="Sharon I."/>
            <person name="Castelle C.J."/>
            <person name="Probst A.J."/>
            <person name="Thomas B.C."/>
            <person name="Singh A."/>
            <person name="Wilkins M.J."/>
            <person name="Karaoz U."/>
            <person name="Brodie E.L."/>
            <person name="Williams K.H."/>
            <person name="Hubbard S.S."/>
            <person name="Banfield J.F."/>
        </authorList>
    </citation>
    <scope>NUCLEOTIDE SEQUENCE [LARGE SCALE GENOMIC DNA]</scope>
</reference>
<feature type="transmembrane region" description="Helical" evidence="1">
    <location>
        <begin position="52"/>
        <end position="72"/>
    </location>
</feature>
<feature type="transmembrane region" description="Helical" evidence="1">
    <location>
        <begin position="107"/>
        <end position="124"/>
    </location>
</feature>
<keyword evidence="1" id="KW-0812">Transmembrane</keyword>
<feature type="transmembrane region" description="Helical" evidence="1">
    <location>
        <begin position="364"/>
        <end position="383"/>
    </location>
</feature>
<evidence type="ECO:0000313" key="3">
    <source>
        <dbReference type="Proteomes" id="UP000176498"/>
    </source>
</evidence>
<feature type="transmembrane region" description="Helical" evidence="1">
    <location>
        <begin position="322"/>
        <end position="344"/>
    </location>
</feature>
<name>A0A1G1XMB8_9BACT</name>
<proteinExistence type="predicted"/>